<protein>
    <submittedName>
        <fullName evidence="1">GGDEF domain-containing protein</fullName>
    </submittedName>
</protein>
<evidence type="ECO:0000313" key="1">
    <source>
        <dbReference type="EMBL" id="MFC0242863.1"/>
    </source>
</evidence>
<dbReference type="RefSeq" id="WP_378391238.1">
    <property type="nucleotide sequence ID" value="NZ_JBHLWM010000008.1"/>
</dbReference>
<sequence>MSYHAPILIIADESASDEASRVLSALTEARLLPAETAGWYEAGDAVVRLQPSAVIAIKGTEGALTALATQIAEIEPYVPLLVPGLGHPVAGNCIGFAGHDLDRLPARLRTALRVRTLHATTLRRLSDDGGIERQPQHDPLQDATVLLIGRGAAYPALSVALGERVGVVGALSIEAAAKNLNARELDGIVLAEGFSARVVDAFLTVLFEDTRFRNLPIVVTAPPPERSIDLPNLDFIQGDPAQVVAAALPLVRQHAFEAQLGRTLRALDAGGLIDPRSGLLTPSAFERDFATSVYQAQLRGDGLSVARFVLNRADPRAQFDTARIVSRLMRKMDFGTLQPDGSILVVFAETDLRGAQTIARRLMAVIRQTSHSARRDSRIDPDVSLATMMSGDSARAILSRLAKLDTRRAAS</sequence>
<comment type="caution">
    <text evidence="1">The sequence shown here is derived from an EMBL/GenBank/DDBJ whole genome shotgun (WGS) entry which is preliminary data.</text>
</comment>
<accession>A0ABV6EX91</accession>
<reference evidence="1 2" key="1">
    <citation type="submission" date="2024-09" db="EMBL/GenBank/DDBJ databases">
        <authorList>
            <person name="Sun Q."/>
            <person name="Mori K."/>
        </authorList>
    </citation>
    <scope>NUCLEOTIDE SEQUENCE [LARGE SCALE GENOMIC DNA]</scope>
    <source>
        <strain evidence="1 2">KCTC 23279</strain>
    </source>
</reference>
<keyword evidence="2" id="KW-1185">Reference proteome</keyword>
<dbReference type="EMBL" id="JBHLWM010000008">
    <property type="protein sequence ID" value="MFC0242863.1"/>
    <property type="molecule type" value="Genomic_DNA"/>
</dbReference>
<gene>
    <name evidence="1" type="ORF">ACFFJ6_20410</name>
</gene>
<evidence type="ECO:0000313" key="2">
    <source>
        <dbReference type="Proteomes" id="UP001589775"/>
    </source>
</evidence>
<name>A0ABV6EX91_9BRAD</name>
<organism evidence="1 2">
    <name type="scientific">Rhodopseudomonas telluris</name>
    <dbReference type="NCBI Taxonomy" id="644215"/>
    <lineage>
        <taxon>Bacteria</taxon>
        <taxon>Pseudomonadati</taxon>
        <taxon>Pseudomonadota</taxon>
        <taxon>Alphaproteobacteria</taxon>
        <taxon>Hyphomicrobiales</taxon>
        <taxon>Nitrobacteraceae</taxon>
        <taxon>Rhodopseudomonas</taxon>
    </lineage>
</organism>
<proteinExistence type="predicted"/>
<dbReference type="Proteomes" id="UP001589775">
    <property type="component" value="Unassembled WGS sequence"/>
</dbReference>